<dbReference type="AlphaFoldDB" id="A0A396IB28"/>
<evidence type="ECO:0000256" key="1">
    <source>
        <dbReference type="ARBA" id="ARBA00001974"/>
    </source>
</evidence>
<dbReference type="InterPro" id="IPR016167">
    <property type="entry name" value="FAD-bd_PCMH_sub1"/>
</dbReference>
<dbReference type="GO" id="GO:1901696">
    <property type="term" value="P:cannabinoid biosynthetic process"/>
    <property type="evidence" value="ECO:0007669"/>
    <property type="project" value="UniProtKB-ARBA"/>
</dbReference>
<dbReference type="InterPro" id="IPR016169">
    <property type="entry name" value="FAD-bd_PCMH_sub2"/>
</dbReference>
<gene>
    <name evidence="10" type="ORF">MtrunA17_Chr4g0051421</name>
</gene>
<comment type="caution">
    <text evidence="10">The sequence shown here is derived from an EMBL/GenBank/DDBJ whole genome shotgun (WGS) entry which is preliminary data.</text>
</comment>
<evidence type="ECO:0000313" key="11">
    <source>
        <dbReference type="Proteomes" id="UP000265566"/>
    </source>
</evidence>
<evidence type="ECO:0000256" key="4">
    <source>
        <dbReference type="ARBA" id="ARBA00022729"/>
    </source>
</evidence>
<dbReference type="PROSITE" id="PS51387">
    <property type="entry name" value="FAD_PCMH"/>
    <property type="match status" value="2"/>
</dbReference>
<sequence>MMPLRLYLTIVLIAIAFSFTSFAIDTSPHEDNFLQCLYSYSHNITSISKVVYTKTNSSYSSILKFSIQNLRFATNETPKPLVIITPTQISHIQTAIICSQHHGMQIRIRSGGHDFEGLSFVSNVPFVIIDLTNFRGIDVDVENRTAWVQSGATLGELYYKIAQKSKTLGFPGGVCPTVGVGGHFSGGGYGTLLRKYGLAADNVIDAHIIDVKGRFLDREAMGEDLFWAIRGGGGASFGVIVSWKIKLVQVPSTVTVFTVPRTLEQNATKLVHKWQFVAHKLEENLAINIILQRLDLNSSKQGEPKSTVLALFQSLFLGSVDNLLPLMEEKFPELGLVREDCVEMSWIESVLYLFRFPEGEPLETLLNRTLAAKDNSKAKSDFVKIPIPETGLEGLWPLFDEDGAEDVLMVLFPYGGIMDKISESEIPFPHRYGTLYKIQYAVHWHQEGDEVEKLHINWIRKLYSYMEPFVSKSPRAAYINYRDLDIGVNNINGYTSYKQASIWGVKYFKNNFKRLAKVKTKVDPLNFFRNEQSIPSHVFLSLVCSYLSVALIAILFSYASSAIDTNTYEDNFLQCLSSYSHNSTSISKVVYTKTNPSYSPVLKFTTQNLRFASYKTPKPLVIITPLEPSHIQTAIICSQNHGLQIRTRSGGHDFEGLSYVSEIPFVVIDLINFKEIDVDVESRTAWVQSGATLGELYYTISQKSRNLAFPAGACPTIGVGGHFSGGGYGTLLRKYGLAADNVIDAHIIDVKGRLLDREAMGEDYFWAIRGGGGASFGVIISWKIKLVEVPATVTVFTVPRALEQNATKLVHKWQYLASKIDENIAINIVFQRINSSKKGETTILAIFQALFLGGVDKLIPLMDQKFPELGVVRENCIEMSWIESVLYLFQFPKGALPEVLLNRTLAANSPRFIYKAKSDFVKTPIPENGLEGIWSLFHEEGAKGAMMIWFPYGGIMDTISESEIPFPHRKGNLYHIHYQVDWQQEGDEVEKLHINWIRKLYNYMEPFVSKSPRAGYINYRDLDIGVNNIDGYTSYKQASIWGVKYFKNNFRRLANVKTKVDPLNFFRNEQSIPSLVSKGHK</sequence>
<dbReference type="GO" id="GO:0071949">
    <property type="term" value="F:FAD binding"/>
    <property type="evidence" value="ECO:0007669"/>
    <property type="project" value="InterPro"/>
</dbReference>
<dbReference type="Pfam" id="PF08031">
    <property type="entry name" value="BBE"/>
    <property type="match status" value="2"/>
</dbReference>
<keyword evidence="5" id="KW-0274">FAD</keyword>
<evidence type="ECO:0000259" key="9">
    <source>
        <dbReference type="PROSITE" id="PS51387"/>
    </source>
</evidence>
<dbReference type="FunFam" id="3.30.43.10:FF:000004">
    <property type="entry name" value="Berberine bridge enzyme-like 15"/>
    <property type="match status" value="2"/>
</dbReference>
<reference evidence="11" key="1">
    <citation type="journal article" date="2018" name="Nat. Plants">
        <title>Whole-genome landscape of Medicago truncatula symbiotic genes.</title>
        <authorList>
            <person name="Pecrix Y."/>
            <person name="Staton S.E."/>
            <person name="Sallet E."/>
            <person name="Lelandais-Briere C."/>
            <person name="Moreau S."/>
            <person name="Carrere S."/>
            <person name="Blein T."/>
            <person name="Jardinaud M.F."/>
            <person name="Latrasse D."/>
            <person name="Zouine M."/>
            <person name="Zahm M."/>
            <person name="Kreplak J."/>
            <person name="Mayjonade B."/>
            <person name="Satge C."/>
            <person name="Perez M."/>
            <person name="Cauet S."/>
            <person name="Marande W."/>
            <person name="Chantry-Darmon C."/>
            <person name="Lopez-Roques C."/>
            <person name="Bouchez O."/>
            <person name="Berard A."/>
            <person name="Debelle F."/>
            <person name="Munos S."/>
            <person name="Bendahmane A."/>
            <person name="Berges H."/>
            <person name="Niebel A."/>
            <person name="Buitink J."/>
            <person name="Frugier F."/>
            <person name="Benhamed M."/>
            <person name="Crespi M."/>
            <person name="Gouzy J."/>
            <person name="Gamas P."/>
        </authorList>
    </citation>
    <scope>NUCLEOTIDE SEQUENCE [LARGE SCALE GENOMIC DNA]</scope>
    <source>
        <strain evidence="11">cv. Jemalong A17</strain>
    </source>
</reference>
<dbReference type="Pfam" id="PF01565">
    <property type="entry name" value="FAD_binding_4"/>
    <property type="match status" value="2"/>
</dbReference>
<evidence type="ECO:0000256" key="2">
    <source>
        <dbReference type="ARBA" id="ARBA00005466"/>
    </source>
</evidence>
<accession>A0A396IB28</accession>
<dbReference type="Gramene" id="rna25420">
    <property type="protein sequence ID" value="RHN62809.1"/>
    <property type="gene ID" value="gene25420"/>
</dbReference>
<comment type="cofactor">
    <cofactor evidence="1">
        <name>FAD</name>
        <dbReference type="ChEBI" id="CHEBI:57692"/>
    </cofactor>
</comment>
<keyword evidence="10" id="KW-0560">Oxidoreductase</keyword>
<dbReference type="EMBL" id="PSQE01000004">
    <property type="protein sequence ID" value="RHN62809.1"/>
    <property type="molecule type" value="Genomic_DNA"/>
</dbReference>
<dbReference type="Gene3D" id="3.30.43.10">
    <property type="entry name" value="Uridine Diphospho-n-acetylenolpyruvylglucosamine Reductase, domain 2"/>
    <property type="match status" value="2"/>
</dbReference>
<feature type="signal peptide" evidence="8">
    <location>
        <begin position="1"/>
        <end position="23"/>
    </location>
</feature>
<protein>
    <submittedName>
        <fullName evidence="10">Putative tetrahydroberberine oxidase</fullName>
        <ecNumber evidence="10">1.3.3.8</ecNumber>
    </submittedName>
</protein>
<dbReference type="GO" id="GO:0050328">
    <property type="term" value="F:tetrahydroberberine oxidase activity"/>
    <property type="evidence" value="ECO:0007669"/>
    <property type="project" value="UniProtKB-EC"/>
</dbReference>
<comment type="similarity">
    <text evidence="2">Belongs to the oxygen-dependent FAD-linked oxidoreductase family.</text>
</comment>
<dbReference type="InterPro" id="IPR016166">
    <property type="entry name" value="FAD-bd_PCMH"/>
</dbReference>
<keyword evidence="6" id="KW-1015">Disulfide bond</keyword>
<dbReference type="InterPro" id="IPR036318">
    <property type="entry name" value="FAD-bd_PCMH-like_sf"/>
</dbReference>
<evidence type="ECO:0000256" key="5">
    <source>
        <dbReference type="ARBA" id="ARBA00022827"/>
    </source>
</evidence>
<feature type="domain" description="FAD-binding PCMH-type" evidence="9">
    <location>
        <begin position="615"/>
        <end position="789"/>
    </location>
</feature>
<name>A0A396IB28_MEDTR</name>
<evidence type="ECO:0000256" key="8">
    <source>
        <dbReference type="SAM" id="SignalP"/>
    </source>
</evidence>
<keyword evidence="4 8" id="KW-0732">Signal</keyword>
<dbReference type="Proteomes" id="UP000265566">
    <property type="component" value="Chromosome 4"/>
</dbReference>
<keyword evidence="3" id="KW-0285">Flavoprotein</keyword>
<feature type="chain" id="PRO_5017208066" evidence="8">
    <location>
        <begin position="24"/>
        <end position="1081"/>
    </location>
</feature>
<dbReference type="InterPro" id="IPR006094">
    <property type="entry name" value="Oxid_FAD_bind_N"/>
</dbReference>
<dbReference type="InterPro" id="IPR012951">
    <property type="entry name" value="BBE"/>
</dbReference>
<organism evidence="10 11">
    <name type="scientific">Medicago truncatula</name>
    <name type="common">Barrel medic</name>
    <name type="synonym">Medicago tribuloides</name>
    <dbReference type="NCBI Taxonomy" id="3880"/>
    <lineage>
        <taxon>Eukaryota</taxon>
        <taxon>Viridiplantae</taxon>
        <taxon>Streptophyta</taxon>
        <taxon>Embryophyta</taxon>
        <taxon>Tracheophyta</taxon>
        <taxon>Spermatophyta</taxon>
        <taxon>Magnoliopsida</taxon>
        <taxon>eudicotyledons</taxon>
        <taxon>Gunneridae</taxon>
        <taxon>Pentapetalae</taxon>
        <taxon>rosids</taxon>
        <taxon>fabids</taxon>
        <taxon>Fabales</taxon>
        <taxon>Fabaceae</taxon>
        <taxon>Papilionoideae</taxon>
        <taxon>50 kb inversion clade</taxon>
        <taxon>NPAAA clade</taxon>
        <taxon>Hologalegina</taxon>
        <taxon>IRL clade</taxon>
        <taxon>Trifolieae</taxon>
        <taxon>Medicago</taxon>
    </lineage>
</organism>
<evidence type="ECO:0000256" key="6">
    <source>
        <dbReference type="ARBA" id="ARBA00023157"/>
    </source>
</evidence>
<dbReference type="PANTHER" id="PTHR32448">
    <property type="entry name" value="OS08G0158400 PROTEIN"/>
    <property type="match status" value="1"/>
</dbReference>
<evidence type="ECO:0000313" key="10">
    <source>
        <dbReference type="EMBL" id="RHN62809.1"/>
    </source>
</evidence>
<dbReference type="Gene3D" id="3.30.465.10">
    <property type="match status" value="2"/>
</dbReference>
<dbReference type="SUPFAM" id="SSF56176">
    <property type="entry name" value="FAD-binding/transporter-associated domain-like"/>
    <property type="match status" value="2"/>
</dbReference>
<evidence type="ECO:0000256" key="3">
    <source>
        <dbReference type="ARBA" id="ARBA00022630"/>
    </source>
</evidence>
<proteinExistence type="inferred from homology"/>
<feature type="domain" description="FAD-binding PCMH-type" evidence="9">
    <location>
        <begin position="76"/>
        <end position="250"/>
    </location>
</feature>
<keyword evidence="7" id="KW-0325">Glycoprotein</keyword>
<dbReference type="EC" id="1.3.3.8" evidence="10"/>
<dbReference type="Gene3D" id="3.40.462.20">
    <property type="match status" value="2"/>
</dbReference>
<evidence type="ECO:0000256" key="7">
    <source>
        <dbReference type="ARBA" id="ARBA00023180"/>
    </source>
</evidence>